<accession>B9ESL4</accession>
<dbReference type="AlphaFoldDB" id="B9ESL4"/>
<dbReference type="EMBL" id="BX548175">
    <property type="protein sequence ID" value="CAX32360.1"/>
    <property type="molecule type" value="Genomic_DNA"/>
</dbReference>
<gene>
    <name evidence="2" type="ordered locus">PMT_2841</name>
</gene>
<evidence type="ECO:0000313" key="3">
    <source>
        <dbReference type="Proteomes" id="UP000001423"/>
    </source>
</evidence>
<dbReference type="HOGENOM" id="CLU_3220616_0_0_3"/>
<feature type="compositionally biased region" description="Polar residues" evidence="1">
    <location>
        <begin position="32"/>
        <end position="44"/>
    </location>
</feature>
<name>B9ESL4_PROMM</name>
<reference evidence="2 3" key="1">
    <citation type="journal article" date="2003" name="Nature">
        <title>Genome divergence in two Prochlorococcus ecotypes reflects oceanic niche differentiation.</title>
        <authorList>
            <person name="Rocap G."/>
            <person name="Larimer F.W."/>
            <person name="Lamerdin J.E."/>
            <person name="Malfatti S."/>
            <person name="Chain P."/>
            <person name="Ahlgren N.A."/>
            <person name="Arellano A."/>
            <person name="Coleman M."/>
            <person name="Hauser L."/>
            <person name="Hess W.R."/>
            <person name="Johnson Z.I."/>
            <person name="Land M.L."/>
            <person name="Lindell D."/>
            <person name="Post A.F."/>
            <person name="Regala W."/>
            <person name="Shah M."/>
            <person name="Shaw S.L."/>
            <person name="Steglich C."/>
            <person name="Sullivan M.B."/>
            <person name="Ting C.S."/>
            <person name="Tolonen A."/>
            <person name="Webb E.A."/>
            <person name="Zinser E.R."/>
            <person name="Chisholm S.W."/>
        </authorList>
    </citation>
    <scope>NUCLEOTIDE SEQUENCE [LARGE SCALE GENOMIC DNA]</scope>
    <source>
        <strain evidence="3">MIT 9313</strain>
    </source>
</reference>
<proteinExistence type="predicted"/>
<evidence type="ECO:0000256" key="1">
    <source>
        <dbReference type="SAM" id="MobiDB-lite"/>
    </source>
</evidence>
<evidence type="ECO:0000313" key="2">
    <source>
        <dbReference type="EMBL" id="CAX32360.1"/>
    </source>
</evidence>
<dbReference type="Proteomes" id="UP000001423">
    <property type="component" value="Chromosome"/>
</dbReference>
<dbReference type="KEGG" id="pmt:PMT_2841"/>
<keyword evidence="3" id="KW-1185">Reference proteome</keyword>
<organism evidence="2 3">
    <name type="scientific">Prochlorococcus marinus (strain MIT 9313)</name>
    <dbReference type="NCBI Taxonomy" id="74547"/>
    <lineage>
        <taxon>Bacteria</taxon>
        <taxon>Bacillati</taxon>
        <taxon>Cyanobacteriota</taxon>
        <taxon>Cyanophyceae</taxon>
        <taxon>Synechococcales</taxon>
        <taxon>Prochlorococcaceae</taxon>
        <taxon>Prochlorococcus</taxon>
    </lineage>
</organism>
<protein>
    <submittedName>
        <fullName evidence="2">Uncharacterized protein</fullName>
    </submittedName>
</protein>
<feature type="region of interest" description="Disordered" evidence="1">
    <location>
        <begin position="1"/>
        <end position="44"/>
    </location>
</feature>
<sequence>MAGFQKHQAGVTANEPGTTRDQQLGHRKLNDLGSQARSCNCSIS</sequence>